<dbReference type="Gene3D" id="3.30.530.20">
    <property type="match status" value="1"/>
</dbReference>
<accession>A0ABW3NBK7</accession>
<dbReference type="InterPro" id="IPR010499">
    <property type="entry name" value="AraC_E-bd"/>
</dbReference>
<comment type="caution">
    <text evidence="3">The sequence shown here is derived from an EMBL/GenBank/DDBJ whole genome shotgun (WGS) entry which is preliminary data.</text>
</comment>
<dbReference type="SUPFAM" id="SSF55136">
    <property type="entry name" value="Probable bacterial effector-binding domain"/>
    <property type="match status" value="1"/>
</dbReference>
<gene>
    <name evidence="3" type="ORF">ACFQ1Q_12305</name>
</gene>
<keyword evidence="1" id="KW-1133">Transmembrane helix</keyword>
<dbReference type="Gene3D" id="3.20.80.10">
    <property type="entry name" value="Regulatory factor, effector binding domain"/>
    <property type="match status" value="1"/>
</dbReference>
<dbReference type="Pfam" id="PF10604">
    <property type="entry name" value="Polyketide_cyc2"/>
    <property type="match status" value="1"/>
</dbReference>
<keyword evidence="4" id="KW-1185">Reference proteome</keyword>
<dbReference type="InterPro" id="IPR023393">
    <property type="entry name" value="START-like_dom_sf"/>
</dbReference>
<proteinExistence type="predicted"/>
<keyword evidence="1" id="KW-0812">Transmembrane</keyword>
<dbReference type="CDD" id="cd07818">
    <property type="entry name" value="SRPBCC_1"/>
    <property type="match status" value="1"/>
</dbReference>
<dbReference type="Pfam" id="PF06445">
    <property type="entry name" value="GyrI-like"/>
    <property type="match status" value="1"/>
</dbReference>
<dbReference type="SMART" id="SM00871">
    <property type="entry name" value="AraC_E_bind"/>
    <property type="match status" value="1"/>
</dbReference>
<dbReference type="InterPro" id="IPR029442">
    <property type="entry name" value="GyrI-like"/>
</dbReference>
<dbReference type="InterPro" id="IPR019587">
    <property type="entry name" value="Polyketide_cyclase/dehydratase"/>
</dbReference>
<feature type="transmembrane region" description="Helical" evidence="1">
    <location>
        <begin position="12"/>
        <end position="32"/>
    </location>
</feature>
<dbReference type="SUPFAM" id="SSF55961">
    <property type="entry name" value="Bet v1-like"/>
    <property type="match status" value="1"/>
</dbReference>
<organism evidence="3 4">
    <name type="scientific">Winogradskyella litorisediminis</name>
    <dbReference type="NCBI Taxonomy" id="1156618"/>
    <lineage>
        <taxon>Bacteria</taxon>
        <taxon>Pseudomonadati</taxon>
        <taxon>Bacteroidota</taxon>
        <taxon>Flavobacteriia</taxon>
        <taxon>Flavobacteriales</taxon>
        <taxon>Flavobacteriaceae</taxon>
        <taxon>Winogradskyella</taxon>
    </lineage>
</organism>
<dbReference type="InterPro" id="IPR011256">
    <property type="entry name" value="Reg_factor_effector_dom_sf"/>
</dbReference>
<dbReference type="Proteomes" id="UP001597013">
    <property type="component" value="Unassembled WGS sequence"/>
</dbReference>
<dbReference type="EMBL" id="JBHTJL010000016">
    <property type="protein sequence ID" value="MFD1064030.1"/>
    <property type="molecule type" value="Genomic_DNA"/>
</dbReference>
<evidence type="ECO:0000313" key="4">
    <source>
        <dbReference type="Proteomes" id="UP001597013"/>
    </source>
</evidence>
<name>A0ABW3NBK7_9FLAO</name>
<evidence type="ECO:0000313" key="3">
    <source>
        <dbReference type="EMBL" id="MFD1064030.1"/>
    </source>
</evidence>
<evidence type="ECO:0000256" key="1">
    <source>
        <dbReference type="SAM" id="Phobius"/>
    </source>
</evidence>
<protein>
    <submittedName>
        <fullName evidence="3">GyrI-like domain-containing protein</fullName>
    </submittedName>
</protein>
<dbReference type="RefSeq" id="WP_386131932.1">
    <property type="nucleotide sequence ID" value="NZ_JBHTJL010000016.1"/>
</dbReference>
<reference evidence="4" key="1">
    <citation type="journal article" date="2019" name="Int. J. Syst. Evol. Microbiol.">
        <title>The Global Catalogue of Microorganisms (GCM) 10K type strain sequencing project: providing services to taxonomists for standard genome sequencing and annotation.</title>
        <authorList>
            <consortium name="The Broad Institute Genomics Platform"/>
            <consortium name="The Broad Institute Genome Sequencing Center for Infectious Disease"/>
            <person name="Wu L."/>
            <person name="Ma J."/>
        </authorList>
    </citation>
    <scope>NUCLEOTIDE SEQUENCE [LARGE SCALE GENOMIC DNA]</scope>
    <source>
        <strain evidence="4">CCUG 62215</strain>
    </source>
</reference>
<evidence type="ECO:0000259" key="2">
    <source>
        <dbReference type="SMART" id="SM00871"/>
    </source>
</evidence>
<keyword evidence="1" id="KW-0472">Membrane</keyword>
<sequence length="348" mass="39331">MSNSNQPRMKALKYILFLLLILFIGLAIYIAVQPNSFEVERSRTINAPSEVIYNNVIDFENWETWNSWKEENPDIKIMLPEKTEGIGGSYTWEEDGETGVMRTIDSKPFTSITQEMQFGDYPKSDVIWTFTPNGDGTTKVSWKISGSDLPFMFKAYLAFMGGMEKQIGPQYERSLELLDQQIQKDITAYNIKIDGITEYGGGFYMYKTTSANNANISQIMAKQYAEILSYMGSNNIQQAGMPFTIYEEMNAENGSILMSQAIPVANKVIVTGSSQVLCGFIPKTRALKTTLTGNYSNLQEAWSATMNYIAQNNLEQSELKPFEIYQNDPGEVANPANWITEIYVPIKE</sequence>
<feature type="domain" description="AraC effector-binding" evidence="2">
    <location>
        <begin position="189"/>
        <end position="347"/>
    </location>
</feature>